<dbReference type="GO" id="GO:0009190">
    <property type="term" value="P:cyclic nucleotide biosynthetic process"/>
    <property type="evidence" value="ECO:0007669"/>
    <property type="project" value="InterPro"/>
</dbReference>
<name>A0A0M7B6Q9_9RHOB</name>
<sequence length="113" mass="12006">MPKMAVRGGMELPKVLSQATFAGRDIPVGMAMHTGRAYLSTVVSVTDDMQEVSAFGFDVNVAARLAAAAEPGEVLISEAAMRAADREIDNAALRSFELKGVDEQVRAASLHRS</sequence>
<dbReference type="Gene3D" id="3.30.70.1230">
    <property type="entry name" value="Nucleotide cyclase"/>
    <property type="match status" value="1"/>
</dbReference>
<organism evidence="2 3">
    <name type="scientific">Jannaschia seosinensis</name>
    <dbReference type="NCBI Taxonomy" id="313367"/>
    <lineage>
        <taxon>Bacteria</taxon>
        <taxon>Pseudomonadati</taxon>
        <taxon>Pseudomonadota</taxon>
        <taxon>Alphaproteobacteria</taxon>
        <taxon>Rhodobacterales</taxon>
        <taxon>Roseobacteraceae</taxon>
        <taxon>Jannaschia</taxon>
    </lineage>
</organism>
<accession>A0A0M7B6Q9</accession>
<gene>
    <name evidence="2" type="ORF">JSE7799_00600</name>
</gene>
<dbReference type="AlphaFoldDB" id="A0A0M7B6Q9"/>
<dbReference type="Proteomes" id="UP000049455">
    <property type="component" value="Unassembled WGS sequence"/>
</dbReference>
<keyword evidence="3" id="KW-1185">Reference proteome</keyword>
<evidence type="ECO:0000259" key="1">
    <source>
        <dbReference type="Pfam" id="PF00211"/>
    </source>
</evidence>
<dbReference type="InterPro" id="IPR029787">
    <property type="entry name" value="Nucleotide_cyclase"/>
</dbReference>
<protein>
    <submittedName>
        <fullName evidence="2">TOMM system kinase/cyclase fusion protein</fullName>
    </submittedName>
</protein>
<dbReference type="InterPro" id="IPR001054">
    <property type="entry name" value="A/G_cyclase"/>
</dbReference>
<dbReference type="Pfam" id="PF00211">
    <property type="entry name" value="Guanylate_cyc"/>
    <property type="match status" value="1"/>
</dbReference>
<dbReference type="GO" id="GO:0035556">
    <property type="term" value="P:intracellular signal transduction"/>
    <property type="evidence" value="ECO:0007669"/>
    <property type="project" value="InterPro"/>
</dbReference>
<reference evidence="2 3" key="1">
    <citation type="submission" date="2015-09" db="EMBL/GenBank/DDBJ databases">
        <authorList>
            <person name="Jackson K.R."/>
            <person name="Lunt B.L."/>
            <person name="Fisher J.N.B."/>
            <person name="Gardner A.V."/>
            <person name="Bailey M.E."/>
            <person name="Deus L.M."/>
            <person name="Earl A.S."/>
            <person name="Gibby P.D."/>
            <person name="Hartmann K.A."/>
            <person name="Liu J.E."/>
            <person name="Manci A.M."/>
            <person name="Nielsen D.A."/>
            <person name="Solomon M.B."/>
            <person name="Breakwell D.P."/>
            <person name="Burnett S.H."/>
            <person name="Grose J.H."/>
        </authorList>
    </citation>
    <scope>NUCLEOTIDE SEQUENCE [LARGE SCALE GENOMIC DNA]</scope>
    <source>
        <strain evidence="2 3">CECT 7799</strain>
    </source>
</reference>
<dbReference type="EMBL" id="CYPR01000037">
    <property type="protein sequence ID" value="CUH22609.1"/>
    <property type="molecule type" value="Genomic_DNA"/>
</dbReference>
<evidence type="ECO:0000313" key="3">
    <source>
        <dbReference type="Proteomes" id="UP000049455"/>
    </source>
</evidence>
<keyword evidence="2" id="KW-0418">Kinase</keyword>
<dbReference type="GO" id="GO:0016301">
    <property type="term" value="F:kinase activity"/>
    <property type="evidence" value="ECO:0007669"/>
    <property type="project" value="UniProtKB-KW"/>
</dbReference>
<dbReference type="GO" id="GO:0004016">
    <property type="term" value="F:adenylate cyclase activity"/>
    <property type="evidence" value="ECO:0007669"/>
    <property type="project" value="UniProtKB-ARBA"/>
</dbReference>
<evidence type="ECO:0000313" key="2">
    <source>
        <dbReference type="EMBL" id="CUH22609.1"/>
    </source>
</evidence>
<keyword evidence="2" id="KW-0808">Transferase</keyword>
<dbReference type="STRING" id="313367.JSE7799_00600"/>
<proteinExistence type="predicted"/>
<dbReference type="SUPFAM" id="SSF55073">
    <property type="entry name" value="Nucleotide cyclase"/>
    <property type="match status" value="1"/>
</dbReference>
<dbReference type="OrthoDB" id="9762462at2"/>
<feature type="domain" description="Guanylate cyclase" evidence="1">
    <location>
        <begin position="15"/>
        <end position="102"/>
    </location>
</feature>